<feature type="region of interest" description="Disordered" evidence="1">
    <location>
        <begin position="215"/>
        <end position="326"/>
    </location>
</feature>
<protein>
    <submittedName>
        <fullName evidence="2">Uncharacterized protein</fullName>
    </submittedName>
</protein>
<dbReference type="Proteomes" id="UP000290288">
    <property type="component" value="Unassembled WGS sequence"/>
</dbReference>
<evidence type="ECO:0000313" key="2">
    <source>
        <dbReference type="EMBL" id="RXW15762.1"/>
    </source>
</evidence>
<dbReference type="OrthoDB" id="10516822at2759"/>
<reference evidence="2 3" key="1">
    <citation type="submission" date="2019-01" db="EMBL/GenBank/DDBJ databases">
        <title>Draft genome sequence of Psathyrella aberdarensis IHI B618.</title>
        <authorList>
            <person name="Buettner E."/>
            <person name="Kellner H."/>
        </authorList>
    </citation>
    <scope>NUCLEOTIDE SEQUENCE [LARGE SCALE GENOMIC DNA]</scope>
    <source>
        <strain evidence="2 3">IHI B618</strain>
    </source>
</reference>
<evidence type="ECO:0000256" key="1">
    <source>
        <dbReference type="SAM" id="MobiDB-lite"/>
    </source>
</evidence>
<keyword evidence="3" id="KW-1185">Reference proteome</keyword>
<gene>
    <name evidence="2" type="ORF">EST38_g10093</name>
</gene>
<evidence type="ECO:0000313" key="3">
    <source>
        <dbReference type="Proteomes" id="UP000290288"/>
    </source>
</evidence>
<name>A0A4Q2DA06_9AGAR</name>
<dbReference type="AlphaFoldDB" id="A0A4Q2DA06"/>
<comment type="caution">
    <text evidence="2">The sequence shown here is derived from an EMBL/GenBank/DDBJ whole genome shotgun (WGS) entry which is preliminary data.</text>
</comment>
<sequence length="522" mass="57826">MFFKQASNWPNLVIRGLRLLRDCGDDHTLATCEGPFDATRSIFTSLVLRKDTIEGHKIMASLCSKVYAEQGVTDLPSTVPEFQTLISNICKDNGLDADRWEAFFSSIKTVHSFKLPLLFALASSAACLFLPSSIMTKDLNRHLLLQIWQGLGGPRPEQLAKIDHILWRALFDVALGLHPMSTRFRAAFREIESLELSTVGFPDSEWLSGDLSFQEAMQTQHSRKPKSTRLPSPTRPPKPTQSSKPTDTQRRTSPDLLNPVEESTAQASHRPVTRSLAAQASGNQPAPAPVYPVSSPAPRKKGRNQRVSTPRILKARATSVLSTSSEEATIARKRTLSETSEPSATLSMKALKLEDGNRLRVYETIDLTVEAIGPPVIDLTVDETDEIVKCSLLSYGAISLILSSQVRFDSEPFTLRNSVSISQHTARFHSREEAEWFTSLCRSITYFYLSHTKPFFSVLSSERIDQLTVPELQNHLLHGAIVIPGTPQNKTGFGDASLRSLTLLSRPVQIAGTSSTRIPCIY</sequence>
<dbReference type="EMBL" id="SDEE01000513">
    <property type="protein sequence ID" value="RXW15762.1"/>
    <property type="molecule type" value="Genomic_DNA"/>
</dbReference>
<proteinExistence type="predicted"/>
<accession>A0A4Q2DA06</accession>
<organism evidence="2 3">
    <name type="scientific">Candolleomyces aberdarensis</name>
    <dbReference type="NCBI Taxonomy" id="2316362"/>
    <lineage>
        <taxon>Eukaryota</taxon>
        <taxon>Fungi</taxon>
        <taxon>Dikarya</taxon>
        <taxon>Basidiomycota</taxon>
        <taxon>Agaricomycotina</taxon>
        <taxon>Agaricomycetes</taxon>
        <taxon>Agaricomycetidae</taxon>
        <taxon>Agaricales</taxon>
        <taxon>Agaricineae</taxon>
        <taxon>Psathyrellaceae</taxon>
        <taxon>Candolleomyces</taxon>
    </lineage>
</organism>